<protein>
    <recommendedName>
        <fullName evidence="1">CoA-binding domain-containing protein</fullName>
    </recommendedName>
</protein>
<dbReference type="EMBL" id="UOFF01000257">
    <property type="protein sequence ID" value="VAW56601.1"/>
    <property type="molecule type" value="Genomic_DNA"/>
</dbReference>
<sequence>MQNAHIVVLGASNKPHRYAYKAIKMLQEYGHHVLPVHPNIQNIDGLVVKKHLKQIQMPIDTLTLYIGPQRISPLINDIVSLNPARVILNPGTESDELELKLIHHEIPFVKDCTLLMLEHGRF</sequence>
<dbReference type="PANTHER" id="PTHR33303:SF2">
    <property type="entry name" value="COA-BINDING DOMAIN-CONTAINING PROTEIN"/>
    <property type="match status" value="1"/>
</dbReference>
<proteinExistence type="predicted"/>
<dbReference type="Pfam" id="PF13380">
    <property type="entry name" value="CoA_binding_2"/>
    <property type="match status" value="1"/>
</dbReference>
<dbReference type="InterPro" id="IPR036291">
    <property type="entry name" value="NAD(P)-bd_dom_sf"/>
</dbReference>
<evidence type="ECO:0000313" key="2">
    <source>
        <dbReference type="EMBL" id="VAW56601.1"/>
    </source>
</evidence>
<dbReference type="SUPFAM" id="SSF51735">
    <property type="entry name" value="NAD(P)-binding Rossmann-fold domains"/>
    <property type="match status" value="1"/>
</dbReference>
<dbReference type="InterPro" id="IPR003781">
    <property type="entry name" value="CoA-bd"/>
</dbReference>
<evidence type="ECO:0000259" key="1">
    <source>
        <dbReference type="Pfam" id="PF13380"/>
    </source>
</evidence>
<name>A0A3B0WMP6_9ZZZZ</name>
<feature type="domain" description="CoA-binding" evidence="1">
    <location>
        <begin position="5"/>
        <end position="117"/>
    </location>
</feature>
<gene>
    <name evidence="2" type="ORF">MNBD_GAMMA07-299</name>
</gene>
<accession>A0A3B0WMP6</accession>
<organism evidence="2">
    <name type="scientific">hydrothermal vent metagenome</name>
    <dbReference type="NCBI Taxonomy" id="652676"/>
    <lineage>
        <taxon>unclassified sequences</taxon>
        <taxon>metagenomes</taxon>
        <taxon>ecological metagenomes</taxon>
    </lineage>
</organism>
<dbReference type="AlphaFoldDB" id="A0A3B0WMP6"/>
<reference evidence="2" key="1">
    <citation type="submission" date="2018-06" db="EMBL/GenBank/DDBJ databases">
        <authorList>
            <person name="Zhirakovskaya E."/>
        </authorList>
    </citation>
    <scope>NUCLEOTIDE SEQUENCE</scope>
</reference>
<dbReference type="Gene3D" id="3.40.50.720">
    <property type="entry name" value="NAD(P)-binding Rossmann-like Domain"/>
    <property type="match status" value="1"/>
</dbReference>
<dbReference type="PANTHER" id="PTHR33303">
    <property type="entry name" value="CYTOPLASMIC PROTEIN-RELATED"/>
    <property type="match status" value="1"/>
</dbReference>